<name>A0A318Y373_ASPNB</name>
<dbReference type="EMBL" id="KZ821525">
    <property type="protein sequence ID" value="PYH28259.1"/>
    <property type="molecule type" value="Genomic_DNA"/>
</dbReference>
<organism evidence="2 3">
    <name type="scientific">Aspergillus neoniger (strain CBS 115656)</name>
    <dbReference type="NCBI Taxonomy" id="1448310"/>
    <lineage>
        <taxon>Eukaryota</taxon>
        <taxon>Fungi</taxon>
        <taxon>Dikarya</taxon>
        <taxon>Ascomycota</taxon>
        <taxon>Pezizomycotina</taxon>
        <taxon>Eurotiomycetes</taxon>
        <taxon>Eurotiomycetidae</taxon>
        <taxon>Eurotiales</taxon>
        <taxon>Aspergillaceae</taxon>
        <taxon>Aspergillus</taxon>
        <taxon>Aspergillus subgen. Circumdati</taxon>
    </lineage>
</organism>
<keyword evidence="3" id="KW-1185">Reference proteome</keyword>
<reference evidence="2" key="1">
    <citation type="submission" date="2016-12" db="EMBL/GenBank/DDBJ databases">
        <title>The genomes of Aspergillus section Nigri reveals drivers in fungal speciation.</title>
        <authorList>
            <consortium name="DOE Joint Genome Institute"/>
            <person name="Vesth T.C."/>
            <person name="Nybo J."/>
            <person name="Theobald S."/>
            <person name="Brandl J."/>
            <person name="Frisvad J.C."/>
            <person name="Nielsen K.F."/>
            <person name="Lyhne E.K."/>
            <person name="Kogle M.E."/>
            <person name="Kuo A."/>
            <person name="Riley R."/>
            <person name="Clum A."/>
            <person name="Nolan M."/>
            <person name="Lipzen A."/>
            <person name="Salamov A."/>
            <person name="Henrissat B."/>
            <person name="Wiebenga A."/>
            <person name="De Vries R.P."/>
            <person name="Grigoriev I.V."/>
            <person name="Mortensen U.H."/>
            <person name="Andersen M.R."/>
            <person name="Baker S.E."/>
        </authorList>
    </citation>
    <scope>NUCLEOTIDE SEQUENCE [LARGE SCALE GENOMIC DNA]</scope>
    <source>
        <strain evidence="2">CBS 115656</strain>
    </source>
</reference>
<feature type="region of interest" description="Disordered" evidence="1">
    <location>
        <begin position="1"/>
        <end position="23"/>
    </location>
</feature>
<dbReference type="OrthoDB" id="10297623at2759"/>
<evidence type="ECO:0000256" key="1">
    <source>
        <dbReference type="SAM" id="MobiDB-lite"/>
    </source>
</evidence>
<accession>A0A318Y373</accession>
<dbReference type="RefSeq" id="XP_025473737.1">
    <property type="nucleotide sequence ID" value="XM_025619983.1"/>
</dbReference>
<protein>
    <submittedName>
        <fullName evidence="2">Uncharacterized protein</fullName>
    </submittedName>
</protein>
<dbReference type="GeneID" id="37122439"/>
<gene>
    <name evidence="2" type="ORF">BO87DRAFT_322628</name>
</gene>
<evidence type="ECO:0000313" key="3">
    <source>
        <dbReference type="Proteomes" id="UP000247647"/>
    </source>
</evidence>
<dbReference type="Proteomes" id="UP000247647">
    <property type="component" value="Unassembled WGS sequence"/>
</dbReference>
<proteinExistence type="predicted"/>
<evidence type="ECO:0000313" key="2">
    <source>
        <dbReference type="EMBL" id="PYH28259.1"/>
    </source>
</evidence>
<sequence>MRLPRGTGEVEPATSDEFERVGESVRIGERRGVTRIPSRNALKRANQVEARGSITNNPQGQGTISTACNFEESALKLLWD</sequence>
<dbReference type="AlphaFoldDB" id="A0A318Y373"/>